<sequence length="204" mass="22916">MRLPHAEPGNRIGLFGGSFNPPHSGHRTVAETALKRCDLDQVWWLVTPGNPLKEHGGLAPLEERVDAVRKLARHPRMKVTAFEALIGTTYSARLVARLLEIRPRLRFAWIMGADNLMTFHRWQSWRSILENVPLIVVDRPDASFAPLKSVAANAYAPYRWDESRATTLAGIAPPAWTFLHTRLDDTSSTALRAQRCGHATVVRQ</sequence>
<dbReference type="NCBIfam" id="NF000845">
    <property type="entry name" value="PRK00071.2-4"/>
    <property type="match status" value="1"/>
</dbReference>
<evidence type="ECO:0000256" key="10">
    <source>
        <dbReference type="ARBA" id="ARBA00048721"/>
    </source>
</evidence>
<dbReference type="Pfam" id="PF01467">
    <property type="entry name" value="CTP_transf_like"/>
    <property type="match status" value="1"/>
</dbReference>
<dbReference type="Gene3D" id="3.40.50.620">
    <property type="entry name" value="HUPs"/>
    <property type="match status" value="1"/>
</dbReference>
<keyword evidence="14" id="KW-1185">Reference proteome</keyword>
<dbReference type="GO" id="GO:0005524">
    <property type="term" value="F:ATP binding"/>
    <property type="evidence" value="ECO:0007669"/>
    <property type="project" value="UniProtKB-KW"/>
</dbReference>
<dbReference type="NCBIfam" id="NF000843">
    <property type="entry name" value="PRK00071.2-2"/>
    <property type="match status" value="1"/>
</dbReference>
<evidence type="ECO:0000256" key="2">
    <source>
        <dbReference type="ARBA" id="ARBA00005019"/>
    </source>
</evidence>
<dbReference type="InterPro" id="IPR014729">
    <property type="entry name" value="Rossmann-like_a/b/a_fold"/>
</dbReference>
<gene>
    <name evidence="11" type="primary">nadD</name>
    <name evidence="13" type="ORF">GR183_17380</name>
</gene>
<feature type="domain" description="Cytidyltransferase-like" evidence="12">
    <location>
        <begin position="14"/>
        <end position="193"/>
    </location>
</feature>
<evidence type="ECO:0000256" key="11">
    <source>
        <dbReference type="HAMAP-Rule" id="MF_00244"/>
    </source>
</evidence>
<evidence type="ECO:0000256" key="6">
    <source>
        <dbReference type="ARBA" id="ARBA00022695"/>
    </source>
</evidence>
<comment type="similarity">
    <text evidence="3 11">Belongs to the NadD family.</text>
</comment>
<evidence type="ECO:0000313" key="14">
    <source>
        <dbReference type="Proteomes" id="UP000433101"/>
    </source>
</evidence>
<evidence type="ECO:0000256" key="1">
    <source>
        <dbReference type="ARBA" id="ARBA00002324"/>
    </source>
</evidence>
<dbReference type="PANTHER" id="PTHR39321">
    <property type="entry name" value="NICOTINATE-NUCLEOTIDE ADENYLYLTRANSFERASE-RELATED"/>
    <property type="match status" value="1"/>
</dbReference>
<comment type="function">
    <text evidence="1 11">Catalyzes the reversible adenylation of nicotinate mononucleotide (NaMN) to nicotinic acid adenine dinucleotide (NaAD).</text>
</comment>
<evidence type="ECO:0000256" key="8">
    <source>
        <dbReference type="ARBA" id="ARBA00022840"/>
    </source>
</evidence>
<dbReference type="EMBL" id="WUMV01000008">
    <property type="protein sequence ID" value="MXN66690.1"/>
    <property type="molecule type" value="Genomic_DNA"/>
</dbReference>
<reference evidence="13 14" key="1">
    <citation type="submission" date="2019-12" db="EMBL/GenBank/DDBJ databases">
        <authorList>
            <person name="Li M."/>
        </authorList>
    </citation>
    <scope>NUCLEOTIDE SEQUENCE [LARGE SCALE GENOMIC DNA]</scope>
    <source>
        <strain evidence="13 14">GBMRC 2046</strain>
    </source>
</reference>
<dbReference type="GO" id="GO:0009435">
    <property type="term" value="P:NAD+ biosynthetic process"/>
    <property type="evidence" value="ECO:0007669"/>
    <property type="project" value="UniProtKB-UniRule"/>
</dbReference>
<comment type="pathway">
    <text evidence="2 11">Cofactor biosynthesis; NAD(+) biosynthesis; deamido-NAD(+) from nicotinate D-ribonucleotide: step 1/1.</text>
</comment>
<comment type="caution">
    <text evidence="13">The sequence shown here is derived from an EMBL/GenBank/DDBJ whole genome shotgun (WGS) entry which is preliminary data.</text>
</comment>
<dbReference type="GO" id="GO:0004515">
    <property type="term" value="F:nicotinate-nucleotide adenylyltransferase activity"/>
    <property type="evidence" value="ECO:0007669"/>
    <property type="project" value="UniProtKB-UniRule"/>
</dbReference>
<dbReference type="InterPro" id="IPR004821">
    <property type="entry name" value="Cyt_trans-like"/>
</dbReference>
<keyword evidence="9 11" id="KW-0520">NAD</keyword>
<evidence type="ECO:0000256" key="5">
    <source>
        <dbReference type="ARBA" id="ARBA00022679"/>
    </source>
</evidence>
<evidence type="ECO:0000259" key="12">
    <source>
        <dbReference type="Pfam" id="PF01467"/>
    </source>
</evidence>
<organism evidence="13 14">
    <name type="scientific">Stappia sediminis</name>
    <dbReference type="NCBI Taxonomy" id="2692190"/>
    <lineage>
        <taxon>Bacteria</taxon>
        <taxon>Pseudomonadati</taxon>
        <taxon>Pseudomonadota</taxon>
        <taxon>Alphaproteobacteria</taxon>
        <taxon>Hyphomicrobiales</taxon>
        <taxon>Stappiaceae</taxon>
        <taxon>Stappia</taxon>
    </lineage>
</organism>
<evidence type="ECO:0000313" key="13">
    <source>
        <dbReference type="EMBL" id="MXN66690.1"/>
    </source>
</evidence>
<keyword evidence="8 11" id="KW-0067">ATP-binding</keyword>
<evidence type="ECO:0000256" key="7">
    <source>
        <dbReference type="ARBA" id="ARBA00022741"/>
    </source>
</evidence>
<name>A0A7X3S9E6_9HYPH</name>
<dbReference type="UniPathway" id="UPA00253">
    <property type="reaction ID" value="UER00332"/>
</dbReference>
<keyword evidence="5 11" id="KW-0808">Transferase</keyword>
<keyword evidence="7 11" id="KW-0547">Nucleotide-binding</keyword>
<dbReference type="AlphaFoldDB" id="A0A7X3S9E6"/>
<keyword evidence="4 11" id="KW-0662">Pyridine nucleotide biosynthesis</keyword>
<evidence type="ECO:0000256" key="3">
    <source>
        <dbReference type="ARBA" id="ARBA00009014"/>
    </source>
</evidence>
<dbReference type="SUPFAM" id="SSF52374">
    <property type="entry name" value="Nucleotidylyl transferase"/>
    <property type="match status" value="1"/>
</dbReference>
<dbReference type="EC" id="2.7.7.18" evidence="11"/>
<evidence type="ECO:0000256" key="4">
    <source>
        <dbReference type="ARBA" id="ARBA00022642"/>
    </source>
</evidence>
<comment type="catalytic activity">
    <reaction evidence="10 11">
        <text>nicotinate beta-D-ribonucleotide + ATP + H(+) = deamido-NAD(+) + diphosphate</text>
        <dbReference type="Rhea" id="RHEA:22860"/>
        <dbReference type="ChEBI" id="CHEBI:15378"/>
        <dbReference type="ChEBI" id="CHEBI:30616"/>
        <dbReference type="ChEBI" id="CHEBI:33019"/>
        <dbReference type="ChEBI" id="CHEBI:57502"/>
        <dbReference type="ChEBI" id="CHEBI:58437"/>
        <dbReference type="EC" id="2.7.7.18"/>
    </reaction>
</comment>
<dbReference type="Proteomes" id="UP000433101">
    <property type="component" value="Unassembled WGS sequence"/>
</dbReference>
<dbReference type="CDD" id="cd02165">
    <property type="entry name" value="NMNAT"/>
    <property type="match status" value="1"/>
</dbReference>
<dbReference type="NCBIfam" id="TIGR00125">
    <property type="entry name" value="cyt_tran_rel"/>
    <property type="match status" value="1"/>
</dbReference>
<evidence type="ECO:0000256" key="9">
    <source>
        <dbReference type="ARBA" id="ARBA00023027"/>
    </source>
</evidence>
<protein>
    <recommendedName>
        <fullName evidence="11">Probable nicotinate-nucleotide adenylyltransferase</fullName>
        <ecNumber evidence="11">2.7.7.18</ecNumber>
    </recommendedName>
    <alternativeName>
        <fullName evidence="11">Deamido-NAD(+) diphosphorylase</fullName>
    </alternativeName>
    <alternativeName>
        <fullName evidence="11">Deamido-NAD(+) pyrophosphorylase</fullName>
    </alternativeName>
    <alternativeName>
        <fullName evidence="11">Nicotinate mononucleotide adenylyltransferase</fullName>
        <shortName evidence="11">NaMN adenylyltransferase</shortName>
    </alternativeName>
</protein>
<dbReference type="HAMAP" id="MF_00244">
    <property type="entry name" value="NaMN_adenylyltr"/>
    <property type="match status" value="1"/>
</dbReference>
<proteinExistence type="inferred from homology"/>
<dbReference type="InterPro" id="IPR005248">
    <property type="entry name" value="NadD/NMNAT"/>
</dbReference>
<dbReference type="PANTHER" id="PTHR39321:SF3">
    <property type="entry name" value="PHOSPHOPANTETHEINE ADENYLYLTRANSFERASE"/>
    <property type="match status" value="1"/>
</dbReference>
<keyword evidence="6 11" id="KW-0548">Nucleotidyltransferase</keyword>
<dbReference type="NCBIfam" id="TIGR00482">
    <property type="entry name" value="nicotinate (nicotinamide) nucleotide adenylyltransferase"/>
    <property type="match status" value="1"/>
</dbReference>
<accession>A0A7X3S9E6</accession>